<dbReference type="InterPro" id="IPR027417">
    <property type="entry name" value="P-loop_NTPase"/>
</dbReference>
<protein>
    <recommendedName>
        <fullName evidence="2">CobQ/CobB/MinD/ParA nucleotide binding domain-containing protein</fullName>
    </recommendedName>
</protein>
<sequence>SARKILSGLEPFLVVNRLRTKEDANAGEVIRNIIKQYLSIESAVIMTIREDDAVGNAIARMKPIMLESPESPFSRDIEEIALKLCE</sequence>
<proteinExistence type="predicted"/>
<name>X0VTK6_9ZZZZ</name>
<feature type="non-terminal residue" evidence="1">
    <location>
        <position position="1"/>
    </location>
</feature>
<dbReference type="AlphaFoldDB" id="X0VTK6"/>
<comment type="caution">
    <text evidence="1">The sequence shown here is derived from an EMBL/GenBank/DDBJ whole genome shotgun (WGS) entry which is preliminary data.</text>
</comment>
<organism evidence="1">
    <name type="scientific">marine sediment metagenome</name>
    <dbReference type="NCBI Taxonomy" id="412755"/>
    <lineage>
        <taxon>unclassified sequences</taxon>
        <taxon>metagenomes</taxon>
        <taxon>ecological metagenomes</taxon>
    </lineage>
</organism>
<dbReference type="SUPFAM" id="SSF52540">
    <property type="entry name" value="P-loop containing nucleoside triphosphate hydrolases"/>
    <property type="match status" value="1"/>
</dbReference>
<gene>
    <name evidence="1" type="ORF">S01H1_51239</name>
</gene>
<dbReference type="Gene3D" id="3.40.50.300">
    <property type="entry name" value="P-loop containing nucleotide triphosphate hydrolases"/>
    <property type="match status" value="1"/>
</dbReference>
<accession>X0VTK6</accession>
<evidence type="ECO:0008006" key="2">
    <source>
        <dbReference type="Google" id="ProtNLM"/>
    </source>
</evidence>
<dbReference type="EMBL" id="BARS01033058">
    <property type="protein sequence ID" value="GAG21575.1"/>
    <property type="molecule type" value="Genomic_DNA"/>
</dbReference>
<evidence type="ECO:0000313" key="1">
    <source>
        <dbReference type="EMBL" id="GAG21575.1"/>
    </source>
</evidence>
<reference evidence="1" key="1">
    <citation type="journal article" date="2014" name="Front. Microbiol.">
        <title>High frequency of phylogenetically diverse reductive dehalogenase-homologous genes in deep subseafloor sedimentary metagenomes.</title>
        <authorList>
            <person name="Kawai M."/>
            <person name="Futagami T."/>
            <person name="Toyoda A."/>
            <person name="Takaki Y."/>
            <person name="Nishi S."/>
            <person name="Hori S."/>
            <person name="Arai W."/>
            <person name="Tsubouchi T."/>
            <person name="Morono Y."/>
            <person name="Uchiyama I."/>
            <person name="Ito T."/>
            <person name="Fujiyama A."/>
            <person name="Inagaki F."/>
            <person name="Takami H."/>
        </authorList>
    </citation>
    <scope>NUCLEOTIDE SEQUENCE</scope>
    <source>
        <strain evidence="1">Expedition CK06-06</strain>
    </source>
</reference>